<sequence length="568" mass="67047">MKSKRSKSNDQVQKQVKLVEQQTWQEGKQEEIGVQYIDNNLRSIKFFVEYTKDKQIKYIVDGNILREQQIIDTTVQPEIMRNLEQVKYLRWEGEFGKNKQKIKKWNAFWRESNLNVGGMYNENGQKQGKWIDLFPNFFDLSKVTIQGMYKQGLKQGEWVYYFENQQIANGIYNENGQKNGTWVELCDYYSRDNVLTYRGKYNNGVKFGKWDTYFQSDFADQKQLIGGGEYNKQGEKNGNWIEIHEKDFSICDIYYLGEYKNGKKQGKWDTQFSYMSVDREYQIIGGGSYDENELKTGQWIELDENFKDTSQIILEGEYVQGKKQGMWTIKFRLNEKHKFIIIGGGNYDIYGRKIGKWKDTNDNFLIQNQMIETGEYENGKRKGKWITKYRYKIKDTFVKIGEGNYDDLEVKNGRWVEPFQNFHSICQVTLVGDYLKGNKIGQWKIQLRYHEKDRFKQIGGGAYDEKGFKNGQWLELIDNFKLSNQVILQGNYLNGKKLGQWNILYKKNPKQDFQIIAGGQYNEKGLKNGNWIDLDFGFCFGEYTGVLKGEYKNGIKIKEFEEDIINKA</sequence>
<evidence type="ECO:0000313" key="1">
    <source>
        <dbReference type="EMBL" id="CAD8096158.1"/>
    </source>
</evidence>
<dbReference type="OrthoDB" id="298777at2759"/>
<dbReference type="AlphaFoldDB" id="A0A8S1NTX6"/>
<protein>
    <submittedName>
        <fullName evidence="1">Uncharacterized protein</fullName>
    </submittedName>
</protein>
<dbReference type="PANTHER" id="PTHR33706:SF1">
    <property type="entry name" value="TPR REPEAT PROTEIN"/>
    <property type="match status" value="1"/>
</dbReference>
<comment type="caution">
    <text evidence="1">The sequence shown here is derived from an EMBL/GenBank/DDBJ whole genome shotgun (WGS) entry which is preliminary data.</text>
</comment>
<evidence type="ECO:0000313" key="2">
    <source>
        <dbReference type="Proteomes" id="UP000692954"/>
    </source>
</evidence>
<reference evidence="1" key="1">
    <citation type="submission" date="2021-01" db="EMBL/GenBank/DDBJ databases">
        <authorList>
            <consortium name="Genoscope - CEA"/>
            <person name="William W."/>
        </authorList>
    </citation>
    <scope>NUCLEOTIDE SEQUENCE</scope>
</reference>
<accession>A0A8S1NTX6</accession>
<gene>
    <name evidence="1" type="ORF">PSON_ATCC_30995.1.T0660014</name>
</gene>
<proteinExistence type="predicted"/>
<organism evidence="1 2">
    <name type="scientific">Paramecium sonneborni</name>
    <dbReference type="NCBI Taxonomy" id="65129"/>
    <lineage>
        <taxon>Eukaryota</taxon>
        <taxon>Sar</taxon>
        <taxon>Alveolata</taxon>
        <taxon>Ciliophora</taxon>
        <taxon>Intramacronucleata</taxon>
        <taxon>Oligohymenophorea</taxon>
        <taxon>Peniculida</taxon>
        <taxon>Parameciidae</taxon>
        <taxon>Paramecium</taxon>
    </lineage>
</organism>
<keyword evidence="2" id="KW-1185">Reference proteome</keyword>
<dbReference type="EMBL" id="CAJJDN010000066">
    <property type="protein sequence ID" value="CAD8096158.1"/>
    <property type="molecule type" value="Genomic_DNA"/>
</dbReference>
<dbReference type="PANTHER" id="PTHR33706">
    <property type="entry name" value="MORN VARIANT REPEAT PROTEIN"/>
    <property type="match status" value="1"/>
</dbReference>
<name>A0A8S1NTX6_9CILI</name>
<dbReference type="Proteomes" id="UP000692954">
    <property type="component" value="Unassembled WGS sequence"/>
</dbReference>